<evidence type="ECO:0000259" key="4">
    <source>
        <dbReference type="Pfam" id="PF09094"/>
    </source>
</evidence>
<dbReference type="InterPro" id="IPR014718">
    <property type="entry name" value="GH-type_carb-bd"/>
</dbReference>
<dbReference type="Gene3D" id="2.70.98.10">
    <property type="match status" value="1"/>
</dbReference>
<dbReference type="Pfam" id="PF09094">
    <property type="entry name" value="AmyA-A_glucT_m"/>
    <property type="match status" value="1"/>
</dbReference>
<organism evidence="6 7">
    <name type="scientific">Brachyspira aalborgi</name>
    <dbReference type="NCBI Taxonomy" id="29522"/>
    <lineage>
        <taxon>Bacteria</taxon>
        <taxon>Pseudomonadati</taxon>
        <taxon>Spirochaetota</taxon>
        <taxon>Spirochaetia</taxon>
        <taxon>Brachyspirales</taxon>
        <taxon>Brachyspiraceae</taxon>
        <taxon>Brachyspira</taxon>
    </lineage>
</organism>
<dbReference type="InterPro" id="IPR015179">
    <property type="entry name" value="A-amylase/a-glucTrfase_C"/>
</dbReference>
<feature type="domain" description="Glycoside hydrolase family 57 N-terminal" evidence="3">
    <location>
        <begin position="8"/>
        <end position="270"/>
    </location>
</feature>
<dbReference type="InterPro" id="IPR004300">
    <property type="entry name" value="Glyco_hydro_57_N"/>
</dbReference>
<gene>
    <name evidence="6" type="ORF">EPJ70_03815</name>
</gene>
<comment type="similarity">
    <text evidence="1">Belongs to the glycosyl hydrolase 57 family.</text>
</comment>
<dbReference type="Pfam" id="PF03065">
    <property type="entry name" value="Glyco_hydro_57"/>
    <property type="match status" value="1"/>
</dbReference>
<evidence type="ECO:0000313" key="7">
    <source>
        <dbReference type="Proteomes" id="UP000324574"/>
    </source>
</evidence>
<sequence length="712" mass="83888">MKTINLILGNHNHQPVGNFDFVFESTYQKAYKPFLDMLEKYKDIKFNFHYTGSLLLWIEKNHPEHIEKLKNLAKEKRIEIQSGGFYEPIMPSIPDKDKDIQIKKLNDYIKDKFKVKAKGAWIAERVWEPTLVKNLAKNGIEYIMIDDSQFLTTGIDTKNIYGYFITDNENYKLNIFPISQELRYLIPFREAEKSIEYLKSIATEEGDRVVVLHDDGEKYGDWPGTQKWVYEDKWLENFFEALSKEKDIIKTTTYSEYIKKYPPISKIYIPNGSYEEMLTWVLPAKAQDEFHTKLEELKKSKENDIIVRFMRGGFWRNYFSKYSESNRMNKRMIHASNIFDIFKFKINKDKIKEDKEIALDYLLQGQCNCPYWHGTFGGLYLNNLRHATYSNLIKSTSISEKNIYGKNYFIKKNIDFDMDGRDEIIISSEKETLIFHSLSGSLIEWDLKKENPINLIDTLKRREEAYHISAMRNANNDNQNEGHVSIHEIAKKVDEKIAKYLVFDKNEKVFGVDHFLNKMPSAEEFQLLQYEENANFFETHYKIIENKIDKNFATIIFNKEEKVNGKNINFIKKYIVNSKGGFLLEATLENKSKEDIEFVYALENNITLLAGGEKDRYYTGENKRISENLSETGEWTGKIFAMTDEAYIKIKILIEAEEETTFLYMPNYTISDAVDKLEMNYQNSTIVCLKKINLKPNEKKYYKIKVDTKNIQ</sequence>
<dbReference type="InterPro" id="IPR028995">
    <property type="entry name" value="Glyco_hydro_57/38_cen_sf"/>
</dbReference>
<dbReference type="InterPro" id="IPR015178">
    <property type="entry name" value="A-amylase/a-glucTrfase_central"/>
</dbReference>
<dbReference type="InterPro" id="IPR011330">
    <property type="entry name" value="Glyco_hydro/deAcase_b/a-brl"/>
</dbReference>
<reference evidence="6 7" key="1">
    <citation type="journal article" date="1992" name="Lakartidningen">
        <title>[Penicillin V and not amoxicillin is the first choice preparation in acute otitis].</title>
        <authorList>
            <person name="Kamme C."/>
            <person name="Lundgren K."/>
            <person name="Prellner K."/>
        </authorList>
    </citation>
    <scope>NUCLEOTIDE SEQUENCE [LARGE SCALE GENOMIC DNA]</scope>
    <source>
        <strain evidence="6 7">PC3714II</strain>
    </source>
</reference>
<accession>A0A5C8F5D4</accession>
<dbReference type="CDD" id="cd10793">
    <property type="entry name" value="GH57N_TLGT_like"/>
    <property type="match status" value="1"/>
</dbReference>
<feature type="domain" description="Alpha-amylase/4-alpha-glucanotransferase central" evidence="4">
    <location>
        <begin position="313"/>
        <end position="396"/>
    </location>
</feature>
<dbReference type="PANTHER" id="PTHR36306">
    <property type="entry name" value="ALPHA-AMYLASE-RELATED-RELATED"/>
    <property type="match status" value="1"/>
</dbReference>
<dbReference type="Gene3D" id="3.20.110.20">
    <property type="match status" value="1"/>
</dbReference>
<protein>
    <submittedName>
        <fullName evidence="6">DUF1926 domain-containing protein</fullName>
    </submittedName>
</protein>
<dbReference type="AlphaFoldDB" id="A0A5C8F5D4"/>
<evidence type="ECO:0000259" key="3">
    <source>
        <dbReference type="Pfam" id="PF03065"/>
    </source>
</evidence>
<dbReference type="SUPFAM" id="SSF88688">
    <property type="entry name" value="Families 57/38 glycoside transferase middle domain"/>
    <property type="match status" value="1"/>
</dbReference>
<dbReference type="InterPro" id="IPR011013">
    <property type="entry name" value="Gal_mutarotase_sf_dom"/>
</dbReference>
<dbReference type="SUPFAM" id="SSF88713">
    <property type="entry name" value="Glycoside hydrolase/deacetylase"/>
    <property type="match status" value="1"/>
</dbReference>
<dbReference type="InterPro" id="IPR052046">
    <property type="entry name" value="GH57_Enzymes"/>
</dbReference>
<dbReference type="RefSeq" id="WP_147526159.1">
    <property type="nucleotide sequence ID" value="NZ_SAYG01000006.1"/>
</dbReference>
<dbReference type="Proteomes" id="UP000324574">
    <property type="component" value="Unassembled WGS sequence"/>
</dbReference>
<dbReference type="GO" id="GO:0003824">
    <property type="term" value="F:catalytic activity"/>
    <property type="evidence" value="ECO:0007669"/>
    <property type="project" value="InterPro"/>
</dbReference>
<comment type="caution">
    <text evidence="6">The sequence shown here is derived from an EMBL/GenBank/DDBJ whole genome shotgun (WGS) entry which is preliminary data.</text>
</comment>
<dbReference type="GO" id="GO:0030246">
    <property type="term" value="F:carbohydrate binding"/>
    <property type="evidence" value="ECO:0007669"/>
    <property type="project" value="InterPro"/>
</dbReference>
<dbReference type="EMBL" id="SAYG01000006">
    <property type="protein sequence ID" value="TXJ45527.1"/>
    <property type="molecule type" value="Genomic_DNA"/>
</dbReference>
<evidence type="ECO:0000256" key="2">
    <source>
        <dbReference type="ARBA" id="ARBA00023277"/>
    </source>
</evidence>
<dbReference type="SUPFAM" id="SSF74650">
    <property type="entry name" value="Galactose mutarotase-like"/>
    <property type="match status" value="1"/>
</dbReference>
<dbReference type="Pfam" id="PF09095">
    <property type="entry name" value="AmyA-gluTrfs_C"/>
    <property type="match status" value="1"/>
</dbReference>
<dbReference type="GO" id="GO:0005975">
    <property type="term" value="P:carbohydrate metabolic process"/>
    <property type="evidence" value="ECO:0007669"/>
    <property type="project" value="InterPro"/>
</dbReference>
<evidence type="ECO:0000259" key="5">
    <source>
        <dbReference type="Pfam" id="PF09095"/>
    </source>
</evidence>
<feature type="domain" description="Alpha-amylase/4-alpha-glucanotransferase C-terminal" evidence="5">
    <location>
        <begin position="415"/>
        <end position="692"/>
    </location>
</feature>
<keyword evidence="2" id="KW-0119">Carbohydrate metabolism</keyword>
<proteinExistence type="inferred from homology"/>
<name>A0A5C8F5D4_9SPIR</name>
<dbReference type="PANTHER" id="PTHR36306:SF1">
    <property type="entry name" value="ALPHA-AMYLASE-RELATED"/>
    <property type="match status" value="1"/>
</dbReference>
<evidence type="ECO:0000313" key="6">
    <source>
        <dbReference type="EMBL" id="TXJ45527.1"/>
    </source>
</evidence>
<evidence type="ECO:0000256" key="1">
    <source>
        <dbReference type="ARBA" id="ARBA00006821"/>
    </source>
</evidence>